<keyword evidence="2" id="KW-0813">Transport</keyword>
<dbReference type="GO" id="GO:0015179">
    <property type="term" value="F:L-amino acid transmembrane transporter activity"/>
    <property type="evidence" value="ECO:0007669"/>
    <property type="project" value="TreeGrafter"/>
</dbReference>
<comment type="subcellular location">
    <subcellularLocation>
        <location evidence="1">Cell inner membrane</location>
        <topology evidence="1">Multi-pass membrane protein</topology>
    </subcellularLocation>
</comment>
<dbReference type="EMBL" id="PFLW01000091">
    <property type="protein sequence ID" value="PIY88443.1"/>
    <property type="molecule type" value="Genomic_DNA"/>
</dbReference>
<feature type="transmembrane region" description="Helical" evidence="8">
    <location>
        <begin position="143"/>
        <end position="162"/>
    </location>
</feature>
<feature type="transmembrane region" description="Helical" evidence="8">
    <location>
        <begin position="294"/>
        <end position="313"/>
    </location>
</feature>
<dbReference type="GO" id="GO:0005886">
    <property type="term" value="C:plasma membrane"/>
    <property type="evidence" value="ECO:0007669"/>
    <property type="project" value="UniProtKB-SubCell"/>
</dbReference>
<comment type="caution">
    <text evidence="9">The sequence shown here is derived from an EMBL/GenBank/DDBJ whole genome shotgun (WGS) entry which is preliminary data.</text>
</comment>
<reference evidence="10" key="1">
    <citation type="submission" date="2017-09" db="EMBL/GenBank/DDBJ databases">
        <title>Depth-based differentiation of microbial function through sediment-hosted aquifers and enrichment of novel symbionts in the deep terrestrial subsurface.</title>
        <authorList>
            <person name="Probst A.J."/>
            <person name="Ladd B."/>
            <person name="Jarett J.K."/>
            <person name="Geller-Mcgrath D.E."/>
            <person name="Sieber C.M.K."/>
            <person name="Emerson J.B."/>
            <person name="Anantharaman K."/>
            <person name="Thomas B.C."/>
            <person name="Malmstrom R."/>
            <person name="Stieglmeier M."/>
            <person name="Klingl A."/>
            <person name="Woyke T."/>
            <person name="Ryan C.M."/>
            <person name="Banfield J.F."/>
        </authorList>
    </citation>
    <scope>NUCLEOTIDE SEQUENCE [LARGE SCALE GENOMIC DNA]</scope>
</reference>
<evidence type="ECO:0000256" key="2">
    <source>
        <dbReference type="ARBA" id="ARBA00022448"/>
    </source>
</evidence>
<evidence type="ECO:0000256" key="1">
    <source>
        <dbReference type="ARBA" id="ARBA00004429"/>
    </source>
</evidence>
<feature type="transmembrane region" description="Helical" evidence="8">
    <location>
        <begin position="118"/>
        <end position="136"/>
    </location>
</feature>
<sequence length="369" mass="41641">MKIIYAIATLSGTIIGVGLFSLPYITSKVGFWVILGYFLVLGTLVILVHLFFGELALKTPDFKRLPGFASYYLGNWGERIALISTILGVFGAILAYLIVGGEFLTNLLSPVFGGNNLLYTLLYFSLGASLIFFGIKAISKVEFWGLILFFVILFLIFLKGKYLINIENLFLIRNWELGIRNWFLPYGPILFSLWGASLIPEVEEMLRENKKLLPKIILISILIPILVYLFFIYLILGITGPQTTESALSGLRNFLGDRIVSLALFFGVLTTFTSFIALGLTLKKVFWYDLKIEKNIAFAITCFIPLTLFLIGIKQFIPIISFVGATMLGIDGILILLMYRKIKPKNFLVYPLFLILFGGIIYEIIYFLK</sequence>
<feature type="transmembrane region" description="Helical" evidence="8">
    <location>
        <begin position="347"/>
        <end position="368"/>
    </location>
</feature>
<keyword evidence="7 8" id="KW-0472">Membrane</keyword>
<evidence type="ECO:0000313" key="10">
    <source>
        <dbReference type="Proteomes" id="UP000230767"/>
    </source>
</evidence>
<dbReference type="PANTHER" id="PTHR22950">
    <property type="entry name" value="AMINO ACID TRANSPORTER"/>
    <property type="match status" value="1"/>
</dbReference>
<dbReference type="Proteomes" id="UP000230767">
    <property type="component" value="Unassembled WGS sequence"/>
</dbReference>
<organism evidence="9 10">
    <name type="scientific">Candidatus Nealsonbacteria bacterium CG_4_10_14_0_8_um_filter_37_14</name>
    <dbReference type="NCBI Taxonomy" id="1974684"/>
    <lineage>
        <taxon>Bacteria</taxon>
        <taxon>Candidatus Nealsoniibacteriota</taxon>
    </lineage>
</organism>
<dbReference type="Gene3D" id="1.20.1740.10">
    <property type="entry name" value="Amino acid/polyamine transporter I"/>
    <property type="match status" value="1"/>
</dbReference>
<evidence type="ECO:0000256" key="8">
    <source>
        <dbReference type="SAM" id="Phobius"/>
    </source>
</evidence>
<dbReference type="PANTHER" id="PTHR22950:SF349">
    <property type="entry name" value="AMINO ACID TRANSPORTER TRANSMEMBRANE DOMAIN-CONTAINING PROTEIN"/>
    <property type="match status" value="1"/>
</dbReference>
<dbReference type="GO" id="GO:0005774">
    <property type="term" value="C:vacuolar membrane"/>
    <property type="evidence" value="ECO:0007669"/>
    <property type="project" value="TreeGrafter"/>
</dbReference>
<keyword evidence="4" id="KW-0997">Cell inner membrane</keyword>
<gene>
    <name evidence="9" type="ORF">COY73_03875</name>
</gene>
<evidence type="ECO:0000256" key="7">
    <source>
        <dbReference type="ARBA" id="ARBA00023136"/>
    </source>
</evidence>
<proteinExistence type="predicted"/>
<evidence type="ECO:0000256" key="4">
    <source>
        <dbReference type="ARBA" id="ARBA00022519"/>
    </source>
</evidence>
<feature type="transmembrane region" description="Helical" evidence="8">
    <location>
        <begin position="80"/>
        <end position="98"/>
    </location>
</feature>
<evidence type="ECO:0008006" key="11">
    <source>
        <dbReference type="Google" id="ProtNLM"/>
    </source>
</evidence>
<feature type="transmembrane region" description="Helical" evidence="8">
    <location>
        <begin position="31"/>
        <end position="57"/>
    </location>
</feature>
<evidence type="ECO:0000256" key="3">
    <source>
        <dbReference type="ARBA" id="ARBA00022475"/>
    </source>
</evidence>
<evidence type="ECO:0000313" key="9">
    <source>
        <dbReference type="EMBL" id="PIY88443.1"/>
    </source>
</evidence>
<evidence type="ECO:0000256" key="5">
    <source>
        <dbReference type="ARBA" id="ARBA00022692"/>
    </source>
</evidence>
<name>A0A2M7R581_9BACT</name>
<feature type="transmembrane region" description="Helical" evidence="8">
    <location>
        <begin position="212"/>
        <end position="239"/>
    </location>
</feature>
<keyword evidence="6 8" id="KW-1133">Transmembrane helix</keyword>
<protein>
    <recommendedName>
        <fullName evidence="11">Amino acid transporter transmembrane domain-containing protein</fullName>
    </recommendedName>
</protein>
<accession>A0A2M7R581</accession>
<feature type="transmembrane region" description="Helical" evidence="8">
    <location>
        <begin position="7"/>
        <end position="25"/>
    </location>
</feature>
<evidence type="ECO:0000256" key="6">
    <source>
        <dbReference type="ARBA" id="ARBA00022989"/>
    </source>
</evidence>
<dbReference type="Pfam" id="PF03222">
    <property type="entry name" value="Trp_Tyr_perm"/>
    <property type="match status" value="1"/>
</dbReference>
<dbReference type="InterPro" id="IPR018227">
    <property type="entry name" value="Amino_acid_transport_2"/>
</dbReference>
<feature type="transmembrane region" description="Helical" evidence="8">
    <location>
        <begin position="259"/>
        <end position="282"/>
    </location>
</feature>
<keyword evidence="3" id="KW-1003">Cell membrane</keyword>
<dbReference type="AlphaFoldDB" id="A0A2M7R581"/>
<keyword evidence="5 8" id="KW-0812">Transmembrane</keyword>
<feature type="transmembrane region" description="Helical" evidence="8">
    <location>
        <begin position="319"/>
        <end position="340"/>
    </location>
</feature>